<keyword evidence="1" id="KW-1133">Transmembrane helix</keyword>
<evidence type="ECO:0000313" key="2">
    <source>
        <dbReference type="EMBL" id="EGN95155.1"/>
    </source>
</evidence>
<dbReference type="OMA" id="AVYLYHY"/>
<protein>
    <submittedName>
        <fullName evidence="2">Uncharacterized protein</fullName>
    </submittedName>
</protein>
<dbReference type="AlphaFoldDB" id="F8Q9A0"/>
<keyword evidence="3" id="KW-1185">Reference proteome</keyword>
<dbReference type="Proteomes" id="UP000008063">
    <property type="component" value="Unassembled WGS sequence"/>
</dbReference>
<dbReference type="OrthoDB" id="2131401at2759"/>
<evidence type="ECO:0000256" key="1">
    <source>
        <dbReference type="SAM" id="Phobius"/>
    </source>
</evidence>
<feature type="transmembrane region" description="Helical" evidence="1">
    <location>
        <begin position="120"/>
        <end position="153"/>
    </location>
</feature>
<keyword evidence="1" id="KW-0472">Membrane</keyword>
<feature type="transmembrane region" description="Helical" evidence="1">
    <location>
        <begin position="48"/>
        <end position="68"/>
    </location>
</feature>
<dbReference type="InParanoid" id="F8Q9A0"/>
<dbReference type="HOGENOM" id="CLU_071343_0_0_1"/>
<reference evidence="3" key="1">
    <citation type="journal article" date="2011" name="Science">
        <title>The plant cell wall-decomposing machinery underlies the functional diversity of forest fungi.</title>
        <authorList>
            <person name="Eastwood D.C."/>
            <person name="Floudas D."/>
            <person name="Binder M."/>
            <person name="Majcherczyk A."/>
            <person name="Schneider P."/>
            <person name="Aerts A."/>
            <person name="Asiegbu F.O."/>
            <person name="Baker S.E."/>
            <person name="Barry K."/>
            <person name="Bendiksby M."/>
            <person name="Blumentritt M."/>
            <person name="Coutinho P.M."/>
            <person name="Cullen D."/>
            <person name="de Vries R.P."/>
            <person name="Gathman A."/>
            <person name="Goodell B."/>
            <person name="Henrissat B."/>
            <person name="Ihrmark K."/>
            <person name="Kauserud H."/>
            <person name="Kohler A."/>
            <person name="LaButti K."/>
            <person name="Lapidus A."/>
            <person name="Lavin J.L."/>
            <person name="Lee Y.-H."/>
            <person name="Lindquist E."/>
            <person name="Lilly W."/>
            <person name="Lucas S."/>
            <person name="Morin E."/>
            <person name="Murat C."/>
            <person name="Oguiza J.A."/>
            <person name="Park J."/>
            <person name="Pisabarro A.G."/>
            <person name="Riley R."/>
            <person name="Rosling A."/>
            <person name="Salamov A."/>
            <person name="Schmidt O."/>
            <person name="Schmutz J."/>
            <person name="Skrede I."/>
            <person name="Stenlid J."/>
            <person name="Wiebenga A."/>
            <person name="Xie X."/>
            <person name="Kuees U."/>
            <person name="Hibbett D.S."/>
            <person name="Hoffmeister D."/>
            <person name="Hoegberg N."/>
            <person name="Martin F."/>
            <person name="Grigoriev I.V."/>
            <person name="Watkinson S.C."/>
        </authorList>
    </citation>
    <scope>NUCLEOTIDE SEQUENCE [LARGE SCALE GENOMIC DNA]</scope>
    <source>
        <strain evidence="3">strain S7.3</strain>
    </source>
</reference>
<keyword evidence="1" id="KW-0812">Transmembrane</keyword>
<dbReference type="eggNOG" id="ENOG502R2KP">
    <property type="taxonomic scope" value="Eukaryota"/>
</dbReference>
<name>F8Q9A0_SERL3</name>
<organism evidence="3">
    <name type="scientific">Serpula lacrymans var. lacrymans (strain S7.3)</name>
    <name type="common">Dry rot fungus</name>
    <dbReference type="NCBI Taxonomy" id="936435"/>
    <lineage>
        <taxon>Eukaryota</taxon>
        <taxon>Fungi</taxon>
        <taxon>Dikarya</taxon>
        <taxon>Basidiomycota</taxon>
        <taxon>Agaricomycotina</taxon>
        <taxon>Agaricomycetes</taxon>
        <taxon>Agaricomycetidae</taxon>
        <taxon>Boletales</taxon>
        <taxon>Coniophorineae</taxon>
        <taxon>Serpulaceae</taxon>
        <taxon>Serpula</taxon>
    </lineage>
</organism>
<evidence type="ECO:0000313" key="3">
    <source>
        <dbReference type="Proteomes" id="UP000008063"/>
    </source>
</evidence>
<gene>
    <name evidence="2" type="ORF">SERLA73DRAFT_61487</name>
</gene>
<dbReference type="EMBL" id="GL945486">
    <property type="protein sequence ID" value="EGN95155.1"/>
    <property type="molecule type" value="Genomic_DNA"/>
</dbReference>
<accession>F8Q9A0</accession>
<proteinExistence type="predicted"/>
<sequence>MVNDITSTIRWPSLYNPGIEIINIAMSNPTRTGGYYLLREEDVFRFTLYWTLIFHLPFSLFCGIYAFLNFTLPPTSSPHPSPSHTGLESFPLIPTTPKPFTSPNIRPWSQPRMNVRRSRLTFALLVLFAFLFFSFVGAIISAAVVGFLIVGVYKSGEFYVST</sequence>
<dbReference type="STRING" id="936435.F8Q9A0"/>